<evidence type="ECO:0000313" key="2">
    <source>
        <dbReference type="Proteomes" id="UP001216674"/>
    </source>
</evidence>
<dbReference type="Proteomes" id="UP001216674">
    <property type="component" value="Unassembled WGS sequence"/>
</dbReference>
<accession>A0ABT6ARV6</accession>
<keyword evidence="2" id="KW-1185">Reference proteome</keyword>
<reference evidence="1 2" key="1">
    <citation type="submission" date="2023-03" db="EMBL/GenBank/DDBJ databases">
        <title>Draft assemblies of triclosan tolerant bacteria isolated from returned activated sludge.</title>
        <authorList>
            <person name="Van Hamelsveld S."/>
        </authorList>
    </citation>
    <scope>NUCLEOTIDE SEQUENCE [LARGE SCALE GENOMIC DNA]</scope>
    <source>
        <strain evidence="1 2">GW210010_S58</strain>
    </source>
</reference>
<gene>
    <name evidence="1" type="ORF">P3W85_20705</name>
</gene>
<comment type="caution">
    <text evidence="1">The sequence shown here is derived from an EMBL/GenBank/DDBJ whole genome shotgun (WGS) entry which is preliminary data.</text>
</comment>
<proteinExistence type="predicted"/>
<dbReference type="EMBL" id="JARJLM010000351">
    <property type="protein sequence ID" value="MDF3835357.1"/>
    <property type="molecule type" value="Genomic_DNA"/>
</dbReference>
<organism evidence="1 2">
    <name type="scientific">Cupriavidus basilensis</name>
    <dbReference type="NCBI Taxonomy" id="68895"/>
    <lineage>
        <taxon>Bacteria</taxon>
        <taxon>Pseudomonadati</taxon>
        <taxon>Pseudomonadota</taxon>
        <taxon>Betaproteobacteria</taxon>
        <taxon>Burkholderiales</taxon>
        <taxon>Burkholderiaceae</taxon>
        <taxon>Cupriavidus</taxon>
    </lineage>
</organism>
<sequence length="118" mass="13001">MAINQKGMNPVALVNMERKRRDCVSDATRKQDGGERQSRTECKGGAFPYAIGEVYLAALPELREVEIEDIAPAASAVKIKREGWMDLAALRDVVKAKLGRAEYSGGLLGNQRKVVREI</sequence>
<evidence type="ECO:0000313" key="1">
    <source>
        <dbReference type="EMBL" id="MDF3835357.1"/>
    </source>
</evidence>
<protein>
    <submittedName>
        <fullName evidence="1">Uncharacterized protein</fullName>
    </submittedName>
</protein>
<dbReference type="RefSeq" id="WP_276266163.1">
    <property type="nucleotide sequence ID" value="NZ_JARJLM010000351.1"/>
</dbReference>
<name>A0ABT6ARV6_9BURK</name>